<dbReference type="InterPro" id="IPR011047">
    <property type="entry name" value="Quinoprotein_ADH-like_sf"/>
</dbReference>
<dbReference type="PANTHER" id="PTHR32303">
    <property type="entry name" value="QUINOPROTEIN ALCOHOL DEHYDROGENASE (CYTOCHROME C)"/>
    <property type="match status" value="1"/>
</dbReference>
<evidence type="ECO:0000313" key="7">
    <source>
        <dbReference type="EMBL" id="MCW2309366.1"/>
    </source>
</evidence>
<dbReference type="Gene3D" id="2.140.10.10">
    <property type="entry name" value="Quinoprotein alcohol dehydrogenase-like superfamily"/>
    <property type="match status" value="1"/>
</dbReference>
<comment type="caution">
    <text evidence="7">The sequence shown here is derived from an EMBL/GenBank/DDBJ whole genome shotgun (WGS) entry which is preliminary data.</text>
</comment>
<feature type="signal peptide" evidence="5">
    <location>
        <begin position="1"/>
        <end position="20"/>
    </location>
</feature>
<evidence type="ECO:0000256" key="1">
    <source>
        <dbReference type="ARBA" id="ARBA00001931"/>
    </source>
</evidence>
<feature type="chain" id="PRO_5047294169" evidence="5">
    <location>
        <begin position="21"/>
        <end position="785"/>
    </location>
</feature>
<evidence type="ECO:0000256" key="2">
    <source>
        <dbReference type="ARBA" id="ARBA00008156"/>
    </source>
</evidence>
<proteinExistence type="inferred from homology"/>
<dbReference type="InterPro" id="IPR018391">
    <property type="entry name" value="PQQ_b-propeller_rpt"/>
</dbReference>
<dbReference type="SUPFAM" id="SSF50998">
    <property type="entry name" value="Quinoprotein alcohol dehydrogenase-like"/>
    <property type="match status" value="1"/>
</dbReference>
<dbReference type="RefSeq" id="WP_264602950.1">
    <property type="nucleotide sequence ID" value="NZ_JAOQNS010000012.1"/>
</dbReference>
<evidence type="ECO:0000256" key="5">
    <source>
        <dbReference type="SAM" id="SignalP"/>
    </source>
</evidence>
<comment type="similarity">
    <text evidence="2">Belongs to the bacterial PQQ dehydrogenase family.</text>
</comment>
<dbReference type="Proteomes" id="UP001209755">
    <property type="component" value="Unassembled WGS sequence"/>
</dbReference>
<evidence type="ECO:0000256" key="4">
    <source>
        <dbReference type="SAM" id="MobiDB-lite"/>
    </source>
</evidence>
<feature type="compositionally biased region" description="Polar residues" evidence="4">
    <location>
        <begin position="26"/>
        <end position="52"/>
    </location>
</feature>
<evidence type="ECO:0000313" key="8">
    <source>
        <dbReference type="Proteomes" id="UP001209755"/>
    </source>
</evidence>
<dbReference type="CDD" id="cd10280">
    <property type="entry name" value="PQQ_mGDH"/>
    <property type="match status" value="1"/>
</dbReference>
<dbReference type="PANTHER" id="PTHR32303:SF4">
    <property type="entry name" value="QUINOPROTEIN GLUCOSE DEHYDROGENASE"/>
    <property type="match status" value="1"/>
</dbReference>
<sequence>MLPLSNISRILIAGTLFVGAAAGAAKSQTPEAPQNQTQMQESEAPATPSSPDSAEMRPDSQPAAEGGDTAASETGDDANTPPVPAPTSDVVDPASDDTATEDATPQTDAAAPAASETGTEQQEASDTETNEAAAPESLARSEPATLPEAGADWPFYGGGPGATRYSPLDQITPDNVSKLKRAFVYRTGDMPTKETKGKYSPENTPLKIGGTLYMCTAMNKMVAFDAATGKEKWRYDPKVSPDAIPYGATCRGVSAYTNPEAAEGDACATRIIEGTLDARLIAVDAETGEPCEDFGENGSVDLWAGIGDKVPGWYAVTAPPAIVRGIVVTGAQVKDGQAEDAPSGVIRGYDAITGELAWAWDLGNPELTGLPPEGETYTRGTPNMWTAPVGDEDLGYVYLPLGNSAVDYYGGNRTDAENEYASSLVALDVTTGKPVWHFQTVHYDLWDYDLGSQPTLVDVPVGGEKVPAVILPSKQGDIYVLDRRTGDSLFPVKAMKAPKGGVETSSLSDTQPVSGYHVLPRERLTEKDMWGFSPIDQLWCRIQFREATYDGLYTPPTVDKHWIQYPGYNGGSDWGSIAVDPDRGVIIANYNHIPNHNRLLSRDEADKRNLRPIYEDQEKSSGSNAEGDGDPQTGSPYAIEVNAGWRVPFTGVPCTKPPYGGIQAIDLATGKTLWDEPIGTARRNGPFGISSMLPFQIGTPNNGGPVVTAGGLVFIGAATDNLFRAIDIKTGKVVWSDVLPAGGQANPIVYEQDGREYVLIMAGGHHFMETPVGDYVIAYALPNGD</sequence>
<name>A0ABT3HG38_9HYPH</name>
<dbReference type="Pfam" id="PF01011">
    <property type="entry name" value="PQQ"/>
    <property type="match status" value="1"/>
</dbReference>
<comment type="cofactor">
    <cofactor evidence="1">
        <name>pyrroloquinoline quinone</name>
        <dbReference type="ChEBI" id="CHEBI:58442"/>
    </cofactor>
</comment>
<keyword evidence="8" id="KW-1185">Reference proteome</keyword>
<dbReference type="InterPro" id="IPR002372">
    <property type="entry name" value="PQQ_rpt_dom"/>
</dbReference>
<dbReference type="EC" id="1.1.5.2" evidence="7"/>
<accession>A0ABT3HG38</accession>
<gene>
    <name evidence="7" type="ORF">M2319_003720</name>
</gene>
<feature type="domain" description="Pyrrolo-quinoline quinone repeat" evidence="6">
    <location>
        <begin position="153"/>
        <end position="758"/>
    </location>
</feature>
<feature type="region of interest" description="Disordered" evidence="4">
    <location>
        <begin position="21"/>
        <end position="158"/>
    </location>
</feature>
<dbReference type="SMART" id="SM00564">
    <property type="entry name" value="PQQ"/>
    <property type="match status" value="4"/>
</dbReference>
<dbReference type="GO" id="GO:0008876">
    <property type="term" value="F:quinoprotein glucose dehydrogenase activity"/>
    <property type="evidence" value="ECO:0007669"/>
    <property type="project" value="UniProtKB-EC"/>
</dbReference>
<dbReference type="InterPro" id="IPR017511">
    <property type="entry name" value="PQQ_mDH"/>
</dbReference>
<feature type="region of interest" description="Disordered" evidence="4">
    <location>
        <begin position="613"/>
        <end position="637"/>
    </location>
</feature>
<keyword evidence="5" id="KW-0732">Signal</keyword>
<protein>
    <submittedName>
        <fullName evidence="7">Quinoprotein glucose dehydrogenase</fullName>
        <ecNumber evidence="7">1.1.5.2</ecNumber>
    </submittedName>
</protein>
<keyword evidence="3 7" id="KW-0560">Oxidoreductase</keyword>
<organism evidence="7 8">
    <name type="scientific">Rhodobium gokarnense</name>
    <dbReference type="NCBI Taxonomy" id="364296"/>
    <lineage>
        <taxon>Bacteria</taxon>
        <taxon>Pseudomonadati</taxon>
        <taxon>Pseudomonadota</taxon>
        <taxon>Alphaproteobacteria</taxon>
        <taxon>Hyphomicrobiales</taxon>
        <taxon>Rhodobiaceae</taxon>
        <taxon>Rhodobium</taxon>
    </lineage>
</organism>
<feature type="compositionally biased region" description="Low complexity" evidence="4">
    <location>
        <begin position="101"/>
        <end position="114"/>
    </location>
</feature>
<dbReference type="NCBIfam" id="TIGR03074">
    <property type="entry name" value="PQQ_membr_DH"/>
    <property type="match status" value="1"/>
</dbReference>
<evidence type="ECO:0000256" key="3">
    <source>
        <dbReference type="ARBA" id="ARBA00023002"/>
    </source>
</evidence>
<dbReference type="EMBL" id="JAOQNS010000012">
    <property type="protein sequence ID" value="MCW2309366.1"/>
    <property type="molecule type" value="Genomic_DNA"/>
</dbReference>
<evidence type="ECO:0000259" key="6">
    <source>
        <dbReference type="Pfam" id="PF01011"/>
    </source>
</evidence>
<reference evidence="8" key="1">
    <citation type="submission" date="2023-07" db="EMBL/GenBank/DDBJ databases">
        <title>Genome sequencing of Purple Non-Sulfur Bacteria from various extreme environments.</title>
        <authorList>
            <person name="Mayer M."/>
        </authorList>
    </citation>
    <scope>NUCLEOTIDE SEQUENCE [LARGE SCALE GENOMIC DNA]</scope>
    <source>
        <strain evidence="8">DSM 17935</strain>
    </source>
</reference>